<feature type="compositionally biased region" description="Basic and acidic residues" evidence="6">
    <location>
        <begin position="31"/>
        <end position="41"/>
    </location>
</feature>
<dbReference type="Pfam" id="PF00112">
    <property type="entry name" value="Peptidase_C1"/>
    <property type="match status" value="1"/>
</dbReference>
<keyword evidence="3 5" id="KW-0697">Rotamase</keyword>
<gene>
    <name evidence="8" type="ORF">T459_26381</name>
</gene>
<dbReference type="PROSITE" id="PS50059">
    <property type="entry name" value="FKBP_PPIASE"/>
    <property type="match status" value="1"/>
</dbReference>
<evidence type="ECO:0000313" key="8">
    <source>
        <dbReference type="EMBL" id="PHT71277.1"/>
    </source>
</evidence>
<dbReference type="SUPFAM" id="SSF54001">
    <property type="entry name" value="Cysteine proteinases"/>
    <property type="match status" value="1"/>
</dbReference>
<organism evidence="8 9">
    <name type="scientific">Capsicum annuum</name>
    <name type="common">Capsicum pepper</name>
    <dbReference type="NCBI Taxonomy" id="4072"/>
    <lineage>
        <taxon>Eukaryota</taxon>
        <taxon>Viridiplantae</taxon>
        <taxon>Streptophyta</taxon>
        <taxon>Embryophyta</taxon>
        <taxon>Tracheophyta</taxon>
        <taxon>Spermatophyta</taxon>
        <taxon>Magnoliopsida</taxon>
        <taxon>eudicotyledons</taxon>
        <taxon>Gunneridae</taxon>
        <taxon>Pentapetalae</taxon>
        <taxon>asterids</taxon>
        <taxon>lamiids</taxon>
        <taxon>Solanales</taxon>
        <taxon>Solanaceae</taxon>
        <taxon>Solanoideae</taxon>
        <taxon>Capsiceae</taxon>
        <taxon>Capsicum</taxon>
    </lineage>
</organism>
<evidence type="ECO:0000256" key="1">
    <source>
        <dbReference type="ARBA" id="ARBA00000971"/>
    </source>
</evidence>
<sequence length="1098" mass="123696">MCYFFSPPLSTLSISDEKKKKKKKKKSRHNGKQEVEQDKPSLVKSFDSGLVIEELSEGKPRGKKAFVGLKVAVRYTGKLMENDKIFYNNMGEGGEPFEFRLAAGQAIKGFEIGVVGMRVGDKRRITIPPDLGYGDQGHGGVIPPDSWLTDLVVNDALVSVNQNERCEVTKDNARSDNFTKVPSQYHQNMSNLKIRAPNDHISVQDWDDETDGVNDVAEVNSKHSLNENTDESLNLSSANSQMLNVENGKVTVVLFLDLATYKQTRGSVAKIKIQIDLTQKRPQHVWMGYDEDDNGEGVPDYCNYCKHQGGKNYVEASTDVLKTMENDYEFTLEDENNMLLPYARDQGKMNACYSYSTGEAVQALYASTYSVPPFELSTQQIVDHMPIMFDYKNRQRKKDKFDCYYSNHPDVLEYIWRDGLVRDEHYPKRESRKEKDIISIPKDVPRYGIRNFEFVFQRGMPLELKKSYETEKTVEEINDILRQQPMVGATTVYQSFKDFKGEGIYMGPLADELPSLILHSMLLVGFGVRNGVQYYKVKNSAGTEWGHQGFGRIRRDLVFRLAYPIAPIDIKAEPEKVEVAAPVSKIKNAKPHRSKRSGSTSKTSQHKASGQTQSGVGGKRFGTEAGRKRTHPSHNDIDDINEAKKRCKTNALWGVELKPGKPFTLNFEKERGRLHVSQATLSTGSTSMTSIVQCQVGDKKAICICSLLPEKQERCLLNLEFEEDHEDITFLVIGSHSVHLSGFFYGESEDCFGDEYASDPYEEGAAEIDSESSDSIKFEDVAEDGDKDGSTDDAFKILEEEEPRDESGTLKRPKKKKHHLNVTDEEENLIVIKGFKKALLGPRLLEAERLKKKSSPSTDEEKKEMSLVPYSYAVGSLMYAMVCTRPDIARASTRDEQRTKSKEIQLVLKSWKWVMGLKVSNHSHIMAARSLVFVFLSRPAIHAESSLRLDGRITVDSDRRRSTQSGLSMKGGCGNIHSFDIRLRKLTPSNDGADANLADTETERKRVLDGIPGLRGYELNSLASAMSWNLFSSLYESIKAFAFERRSCYRQNRLLSAANEASPSPYSGSALTPKTSVKWLFGPLLIRPSTNMATYIRR</sequence>
<dbReference type="GO" id="GO:0008234">
    <property type="term" value="F:cysteine-type peptidase activity"/>
    <property type="evidence" value="ECO:0007669"/>
    <property type="project" value="InterPro"/>
</dbReference>
<reference evidence="8 9" key="2">
    <citation type="journal article" date="2017" name="Genome Biol.">
        <title>New reference genome sequences of hot pepper reveal the massive evolution of plant disease-resistance genes by retroduplication.</title>
        <authorList>
            <person name="Kim S."/>
            <person name="Park J."/>
            <person name="Yeom S.I."/>
            <person name="Kim Y.M."/>
            <person name="Seo E."/>
            <person name="Kim K.T."/>
            <person name="Kim M.S."/>
            <person name="Lee J.M."/>
            <person name="Cheong K."/>
            <person name="Shin H.S."/>
            <person name="Kim S.B."/>
            <person name="Han K."/>
            <person name="Lee J."/>
            <person name="Park M."/>
            <person name="Lee H.A."/>
            <person name="Lee H.Y."/>
            <person name="Lee Y."/>
            <person name="Oh S."/>
            <person name="Lee J.H."/>
            <person name="Choi E."/>
            <person name="Choi E."/>
            <person name="Lee S.E."/>
            <person name="Jeon J."/>
            <person name="Kim H."/>
            <person name="Choi G."/>
            <person name="Song H."/>
            <person name="Lee J."/>
            <person name="Lee S.C."/>
            <person name="Kwon J.K."/>
            <person name="Lee H.Y."/>
            <person name="Koo N."/>
            <person name="Hong Y."/>
            <person name="Kim R.W."/>
            <person name="Kang W.H."/>
            <person name="Huh J.H."/>
            <person name="Kang B.C."/>
            <person name="Yang T.J."/>
            <person name="Lee Y.H."/>
            <person name="Bennetzen J.L."/>
            <person name="Choi D."/>
        </authorList>
    </citation>
    <scope>NUCLEOTIDE SEQUENCE [LARGE SCALE GENOMIC DNA]</scope>
    <source>
        <strain evidence="9">cv. CM334</strain>
    </source>
</reference>
<dbReference type="STRING" id="4072.A0A2G2YNE4"/>
<comment type="caution">
    <text evidence="8">The sequence shown here is derived from an EMBL/GenBank/DDBJ whole genome shotgun (WGS) entry which is preliminary data.</text>
</comment>
<dbReference type="PANTHER" id="PTHR43811:SF40">
    <property type="entry name" value="PEPTIDYLPROLYL ISOMERASE"/>
    <property type="match status" value="1"/>
</dbReference>
<dbReference type="EC" id="5.2.1.8" evidence="2 5"/>
<accession>A0A2G2YNE4</accession>
<dbReference type="PANTHER" id="PTHR43811">
    <property type="entry name" value="FKBP-TYPE PEPTIDYL-PROLYL CIS-TRANS ISOMERASE FKPA"/>
    <property type="match status" value="1"/>
</dbReference>
<dbReference type="SUPFAM" id="SSF54534">
    <property type="entry name" value="FKBP-like"/>
    <property type="match status" value="1"/>
</dbReference>
<evidence type="ECO:0000256" key="2">
    <source>
        <dbReference type="ARBA" id="ARBA00013194"/>
    </source>
</evidence>
<comment type="catalytic activity">
    <reaction evidence="1 5">
        <text>[protein]-peptidylproline (omega=180) = [protein]-peptidylproline (omega=0)</text>
        <dbReference type="Rhea" id="RHEA:16237"/>
        <dbReference type="Rhea" id="RHEA-COMP:10747"/>
        <dbReference type="Rhea" id="RHEA-COMP:10748"/>
        <dbReference type="ChEBI" id="CHEBI:83833"/>
        <dbReference type="ChEBI" id="CHEBI:83834"/>
        <dbReference type="EC" id="5.2.1.8"/>
    </reaction>
</comment>
<dbReference type="PROSITE" id="PS00639">
    <property type="entry name" value="THIOL_PROTEASE_HIS"/>
    <property type="match status" value="1"/>
</dbReference>
<feature type="compositionally biased region" description="Basic and acidic residues" evidence="6">
    <location>
        <begin position="621"/>
        <end position="639"/>
    </location>
</feature>
<feature type="compositionally biased region" description="Basic residues" evidence="6">
    <location>
        <begin position="587"/>
        <end position="596"/>
    </location>
</feature>
<dbReference type="GO" id="GO:0006508">
    <property type="term" value="P:proteolysis"/>
    <property type="evidence" value="ECO:0007669"/>
    <property type="project" value="InterPro"/>
</dbReference>
<evidence type="ECO:0000256" key="5">
    <source>
        <dbReference type="PROSITE-ProRule" id="PRU00277"/>
    </source>
</evidence>
<dbReference type="Proteomes" id="UP000222542">
    <property type="component" value="Unassembled WGS sequence"/>
</dbReference>
<dbReference type="Gramene" id="PHT71277">
    <property type="protein sequence ID" value="PHT71277"/>
    <property type="gene ID" value="T459_26381"/>
</dbReference>
<dbReference type="SMART" id="SM00645">
    <property type="entry name" value="Pept_C1"/>
    <property type="match status" value="1"/>
</dbReference>
<feature type="domain" description="PPIase FKBP-type" evidence="7">
    <location>
        <begin position="68"/>
        <end position="148"/>
    </location>
</feature>
<dbReference type="Pfam" id="PF00254">
    <property type="entry name" value="FKBP_C"/>
    <property type="match status" value="1"/>
</dbReference>
<dbReference type="InterPro" id="IPR041232">
    <property type="entry name" value="NPL"/>
</dbReference>
<evidence type="ECO:0000259" key="7">
    <source>
        <dbReference type="PROSITE" id="PS50059"/>
    </source>
</evidence>
<dbReference type="InterPro" id="IPR025660">
    <property type="entry name" value="Pept_his_AS"/>
</dbReference>
<dbReference type="Pfam" id="PF17800">
    <property type="entry name" value="NPL"/>
    <property type="match status" value="1"/>
</dbReference>
<feature type="region of interest" description="Disordered" evidence="6">
    <location>
        <begin position="583"/>
        <end position="639"/>
    </location>
</feature>
<feature type="region of interest" description="Disordered" evidence="6">
    <location>
        <begin position="799"/>
        <end position="819"/>
    </location>
</feature>
<evidence type="ECO:0000256" key="6">
    <source>
        <dbReference type="SAM" id="MobiDB-lite"/>
    </source>
</evidence>
<evidence type="ECO:0000256" key="4">
    <source>
        <dbReference type="ARBA" id="ARBA00023235"/>
    </source>
</evidence>
<keyword evidence="9" id="KW-1185">Reference proteome</keyword>
<keyword evidence="4 5" id="KW-0413">Isomerase</keyword>
<dbReference type="GO" id="GO:0003755">
    <property type="term" value="F:peptidyl-prolyl cis-trans isomerase activity"/>
    <property type="evidence" value="ECO:0000318"/>
    <property type="project" value="GO_Central"/>
</dbReference>
<proteinExistence type="predicted"/>
<dbReference type="InterPro" id="IPR001179">
    <property type="entry name" value="PPIase_FKBP_dom"/>
</dbReference>
<name>A0A2G2YNE4_CAPAN</name>
<reference evidence="8 9" key="1">
    <citation type="journal article" date="2014" name="Nat. Genet.">
        <title>Genome sequence of the hot pepper provides insights into the evolution of pungency in Capsicum species.</title>
        <authorList>
            <person name="Kim S."/>
            <person name="Park M."/>
            <person name="Yeom S.I."/>
            <person name="Kim Y.M."/>
            <person name="Lee J.M."/>
            <person name="Lee H.A."/>
            <person name="Seo E."/>
            <person name="Choi J."/>
            <person name="Cheong K."/>
            <person name="Kim K.T."/>
            <person name="Jung K."/>
            <person name="Lee G.W."/>
            <person name="Oh S.K."/>
            <person name="Bae C."/>
            <person name="Kim S.B."/>
            <person name="Lee H.Y."/>
            <person name="Kim S.Y."/>
            <person name="Kim M.S."/>
            <person name="Kang B.C."/>
            <person name="Jo Y.D."/>
            <person name="Yang H.B."/>
            <person name="Jeong H.J."/>
            <person name="Kang W.H."/>
            <person name="Kwon J.K."/>
            <person name="Shin C."/>
            <person name="Lim J.Y."/>
            <person name="Park J.H."/>
            <person name="Huh J.H."/>
            <person name="Kim J.S."/>
            <person name="Kim B.D."/>
            <person name="Cohen O."/>
            <person name="Paran I."/>
            <person name="Suh M.C."/>
            <person name="Lee S.B."/>
            <person name="Kim Y.K."/>
            <person name="Shin Y."/>
            <person name="Noh S.J."/>
            <person name="Park J."/>
            <person name="Seo Y.S."/>
            <person name="Kwon S.Y."/>
            <person name="Kim H.A."/>
            <person name="Park J.M."/>
            <person name="Kim H.J."/>
            <person name="Choi S.B."/>
            <person name="Bosland P.W."/>
            <person name="Reeves G."/>
            <person name="Jo S.H."/>
            <person name="Lee B.W."/>
            <person name="Cho H.T."/>
            <person name="Choi H.S."/>
            <person name="Lee M.S."/>
            <person name="Yu Y."/>
            <person name="Do Choi Y."/>
            <person name="Park B.S."/>
            <person name="van Deynze A."/>
            <person name="Ashrafi H."/>
            <person name="Hill T."/>
            <person name="Kim W.T."/>
            <person name="Pai H.S."/>
            <person name="Ahn H.K."/>
            <person name="Yeam I."/>
            <person name="Giovannoni J.J."/>
            <person name="Rose J.K."/>
            <person name="Sorensen I."/>
            <person name="Lee S.J."/>
            <person name="Kim R.W."/>
            <person name="Choi I.Y."/>
            <person name="Choi B.S."/>
            <person name="Lim J.S."/>
            <person name="Lee Y.H."/>
            <person name="Choi D."/>
        </authorList>
    </citation>
    <scope>NUCLEOTIDE SEQUENCE [LARGE SCALE GENOMIC DNA]</scope>
    <source>
        <strain evidence="9">cv. CM334</strain>
    </source>
</reference>
<dbReference type="Gene3D" id="3.10.50.40">
    <property type="match status" value="1"/>
</dbReference>
<dbReference type="AlphaFoldDB" id="A0A2G2YNE4"/>
<dbReference type="InterPro" id="IPR000668">
    <property type="entry name" value="Peptidase_C1A_C"/>
</dbReference>
<feature type="region of interest" description="Disordered" evidence="6">
    <location>
        <begin position="15"/>
        <end position="41"/>
    </location>
</feature>
<dbReference type="Gene3D" id="3.90.70.10">
    <property type="entry name" value="Cysteine proteinases"/>
    <property type="match status" value="1"/>
</dbReference>
<dbReference type="InterPro" id="IPR038765">
    <property type="entry name" value="Papain-like_cys_pep_sf"/>
</dbReference>
<evidence type="ECO:0000256" key="3">
    <source>
        <dbReference type="ARBA" id="ARBA00023110"/>
    </source>
</evidence>
<protein>
    <recommendedName>
        <fullName evidence="2 5">peptidylprolyl isomerase</fullName>
        <ecNumber evidence="2 5">5.2.1.8</ecNumber>
    </recommendedName>
</protein>
<dbReference type="Gene3D" id="2.60.120.340">
    <property type="entry name" value="Nucleoplasmin core domain"/>
    <property type="match status" value="1"/>
</dbReference>
<dbReference type="InterPro" id="IPR046357">
    <property type="entry name" value="PPIase_dom_sf"/>
</dbReference>
<feature type="compositionally biased region" description="Basic residues" evidence="6">
    <location>
        <begin position="19"/>
        <end position="30"/>
    </location>
</feature>
<evidence type="ECO:0000313" key="9">
    <source>
        <dbReference type="Proteomes" id="UP000222542"/>
    </source>
</evidence>
<dbReference type="EMBL" id="AYRZ02000010">
    <property type="protein sequence ID" value="PHT71277.1"/>
    <property type="molecule type" value="Genomic_DNA"/>
</dbReference>